<comment type="subcellular location">
    <subcellularLocation>
        <location evidence="2">Membrane</location>
        <topology evidence="2">Single-pass membrane protein</topology>
    </subcellularLocation>
</comment>
<dbReference type="PRINTS" id="PR00463">
    <property type="entry name" value="EP450I"/>
</dbReference>
<dbReference type="InterPro" id="IPR002401">
    <property type="entry name" value="Cyt_P450_E_grp-I"/>
</dbReference>
<evidence type="ECO:0000256" key="2">
    <source>
        <dbReference type="ARBA" id="ARBA00004167"/>
    </source>
</evidence>
<comment type="cofactor">
    <cofactor evidence="1 9">
        <name>heme</name>
        <dbReference type="ChEBI" id="CHEBI:30413"/>
    </cofactor>
</comment>
<dbReference type="AlphaFoldDB" id="A0AAD1ZB09"/>
<evidence type="ECO:0000256" key="5">
    <source>
        <dbReference type="ARBA" id="ARBA00022723"/>
    </source>
</evidence>
<dbReference type="InterPro" id="IPR017972">
    <property type="entry name" value="Cyt_P450_CS"/>
</dbReference>
<evidence type="ECO:0000313" key="13">
    <source>
        <dbReference type="Proteomes" id="UP000834106"/>
    </source>
</evidence>
<evidence type="ECO:0000313" key="12">
    <source>
        <dbReference type="EMBL" id="CAI9766457.1"/>
    </source>
</evidence>
<evidence type="ECO:0000256" key="3">
    <source>
        <dbReference type="ARBA" id="ARBA00010617"/>
    </source>
</evidence>
<organism evidence="12 13">
    <name type="scientific">Fraxinus pennsylvanica</name>
    <dbReference type="NCBI Taxonomy" id="56036"/>
    <lineage>
        <taxon>Eukaryota</taxon>
        <taxon>Viridiplantae</taxon>
        <taxon>Streptophyta</taxon>
        <taxon>Embryophyta</taxon>
        <taxon>Tracheophyta</taxon>
        <taxon>Spermatophyta</taxon>
        <taxon>Magnoliopsida</taxon>
        <taxon>eudicotyledons</taxon>
        <taxon>Gunneridae</taxon>
        <taxon>Pentapetalae</taxon>
        <taxon>asterids</taxon>
        <taxon>lamiids</taxon>
        <taxon>Lamiales</taxon>
        <taxon>Oleaceae</taxon>
        <taxon>Oleeae</taxon>
        <taxon>Fraxinus</taxon>
    </lineage>
</organism>
<sequence>MEKYPVSFYIACIILNLLLAVIIIFKWAVCRKRRSLPPGPIGLPIFGCLIQMIINKPTFQWIHKVMDDMHTEIACIILGRVHVISVTSPELAREFLKKQDIIFSSRPYCMSSRLSTNGYLTAIFSPMGDQWKKMRGVLALHVLSPAKHRWLHDKRMEEADNLVRYVYNQCKNSSESGSLVNVRVAARQYCGNVIRKLIFGKRYFGNGMEDGGPGIEEEEHVAALFKILSSLFAFSIADYVPWLELFDFDGHKGILKKAIGSVSKFHDPEIHDRIQTWKKGMRANEEDILDVLVNLKDPKGAPLLTIEEIKGQIIEMMIATVDNPSNAIEWALAEMINQPEILKRASAELDLVVGRNRLVQESDLNKLIYVKACAKEAFRLHPIAPFNVPHVSMEDTTVAGYSIPKGSHVLLSRTGLGRNPRIWEEPLKYKPDRHLKDDASEVVLVDSELNMLSFSTGKRGCAGVVLGSTMTTMLFARLLHGFTWNAPPDEPIIDLTESKYDTLRAKPLFAVAKPRLSSNVYQQLQN</sequence>
<evidence type="ECO:0000256" key="7">
    <source>
        <dbReference type="ARBA" id="ARBA00023004"/>
    </source>
</evidence>
<dbReference type="GO" id="GO:0016020">
    <property type="term" value="C:membrane"/>
    <property type="evidence" value="ECO:0007669"/>
    <property type="project" value="UniProtKB-SubCell"/>
</dbReference>
<keyword evidence="6 10" id="KW-0560">Oxidoreductase</keyword>
<keyword evidence="4 9" id="KW-0349">Heme</keyword>
<dbReference type="InterPro" id="IPR036396">
    <property type="entry name" value="Cyt_P450_sf"/>
</dbReference>
<gene>
    <name evidence="12" type="ORF">FPE_LOCUS13887</name>
</gene>
<comment type="similarity">
    <text evidence="3 10">Belongs to the cytochrome P450 family.</text>
</comment>
<dbReference type="Proteomes" id="UP000834106">
    <property type="component" value="Chromosome 8"/>
</dbReference>
<keyword evidence="7 9" id="KW-0408">Iron</keyword>
<dbReference type="GO" id="GO:0004497">
    <property type="term" value="F:monooxygenase activity"/>
    <property type="evidence" value="ECO:0007669"/>
    <property type="project" value="UniProtKB-KW"/>
</dbReference>
<keyword evidence="13" id="KW-1185">Reference proteome</keyword>
<feature type="transmembrane region" description="Helical" evidence="11">
    <location>
        <begin position="6"/>
        <end position="29"/>
    </location>
</feature>
<dbReference type="GO" id="GO:0005506">
    <property type="term" value="F:iron ion binding"/>
    <property type="evidence" value="ECO:0007669"/>
    <property type="project" value="InterPro"/>
</dbReference>
<accession>A0AAD1ZB09</accession>
<dbReference type="EMBL" id="OU503043">
    <property type="protein sequence ID" value="CAI9766457.1"/>
    <property type="molecule type" value="Genomic_DNA"/>
</dbReference>
<reference evidence="12" key="1">
    <citation type="submission" date="2023-05" db="EMBL/GenBank/DDBJ databases">
        <authorList>
            <person name="Huff M."/>
        </authorList>
    </citation>
    <scope>NUCLEOTIDE SEQUENCE</scope>
</reference>
<evidence type="ECO:0000256" key="11">
    <source>
        <dbReference type="SAM" id="Phobius"/>
    </source>
</evidence>
<evidence type="ECO:0000256" key="9">
    <source>
        <dbReference type="PIRSR" id="PIRSR602401-1"/>
    </source>
</evidence>
<proteinExistence type="inferred from homology"/>
<dbReference type="SUPFAM" id="SSF48264">
    <property type="entry name" value="Cytochrome P450"/>
    <property type="match status" value="1"/>
</dbReference>
<keyword evidence="11" id="KW-1133">Transmembrane helix</keyword>
<dbReference type="Pfam" id="PF00067">
    <property type="entry name" value="p450"/>
    <property type="match status" value="1"/>
</dbReference>
<evidence type="ECO:0000256" key="8">
    <source>
        <dbReference type="ARBA" id="ARBA00023033"/>
    </source>
</evidence>
<evidence type="ECO:0008006" key="14">
    <source>
        <dbReference type="Google" id="ProtNLM"/>
    </source>
</evidence>
<keyword evidence="8 10" id="KW-0503">Monooxygenase</keyword>
<evidence type="ECO:0000256" key="4">
    <source>
        <dbReference type="ARBA" id="ARBA00022617"/>
    </source>
</evidence>
<evidence type="ECO:0000256" key="1">
    <source>
        <dbReference type="ARBA" id="ARBA00001971"/>
    </source>
</evidence>
<dbReference type="GO" id="GO:0044550">
    <property type="term" value="P:secondary metabolite biosynthetic process"/>
    <property type="evidence" value="ECO:0007669"/>
    <property type="project" value="UniProtKB-ARBA"/>
</dbReference>
<dbReference type="GO" id="GO:0020037">
    <property type="term" value="F:heme binding"/>
    <property type="evidence" value="ECO:0007669"/>
    <property type="project" value="InterPro"/>
</dbReference>
<keyword evidence="5 9" id="KW-0479">Metal-binding</keyword>
<dbReference type="FunFam" id="1.10.630.10:FF:000037">
    <property type="entry name" value="Cytochrome P450 9"/>
    <property type="match status" value="1"/>
</dbReference>
<dbReference type="Gene3D" id="1.10.630.10">
    <property type="entry name" value="Cytochrome P450"/>
    <property type="match status" value="1"/>
</dbReference>
<dbReference type="PANTHER" id="PTHR47944:SF4">
    <property type="entry name" value="OS09G0441700 PROTEIN"/>
    <property type="match status" value="1"/>
</dbReference>
<dbReference type="PANTHER" id="PTHR47944">
    <property type="entry name" value="CYTOCHROME P450 98A9"/>
    <property type="match status" value="1"/>
</dbReference>
<dbReference type="GO" id="GO:0016705">
    <property type="term" value="F:oxidoreductase activity, acting on paired donors, with incorporation or reduction of molecular oxygen"/>
    <property type="evidence" value="ECO:0007669"/>
    <property type="project" value="InterPro"/>
</dbReference>
<keyword evidence="11" id="KW-0472">Membrane</keyword>
<keyword evidence="11" id="KW-0812">Transmembrane</keyword>
<dbReference type="InterPro" id="IPR001128">
    <property type="entry name" value="Cyt_P450"/>
</dbReference>
<evidence type="ECO:0000256" key="6">
    <source>
        <dbReference type="ARBA" id="ARBA00023002"/>
    </source>
</evidence>
<feature type="binding site" description="axial binding residue" evidence="9">
    <location>
        <position position="461"/>
    </location>
    <ligand>
        <name>heme</name>
        <dbReference type="ChEBI" id="CHEBI:30413"/>
    </ligand>
    <ligandPart>
        <name>Fe</name>
        <dbReference type="ChEBI" id="CHEBI:18248"/>
    </ligandPart>
</feature>
<protein>
    <recommendedName>
        <fullName evidence="14">Cytochrome P450</fullName>
    </recommendedName>
</protein>
<dbReference type="PROSITE" id="PS00086">
    <property type="entry name" value="CYTOCHROME_P450"/>
    <property type="match status" value="1"/>
</dbReference>
<evidence type="ECO:0000256" key="10">
    <source>
        <dbReference type="RuleBase" id="RU000461"/>
    </source>
</evidence>
<name>A0AAD1ZB09_9LAMI</name>